<dbReference type="GO" id="GO:0005737">
    <property type="term" value="C:cytoplasm"/>
    <property type="evidence" value="ECO:0007669"/>
    <property type="project" value="UniProtKB-SubCell"/>
</dbReference>
<keyword evidence="8" id="KW-1185">Reference proteome</keyword>
<accession>A0A967ABY4</accession>
<evidence type="ECO:0000256" key="3">
    <source>
        <dbReference type="ARBA" id="ARBA00022603"/>
    </source>
</evidence>
<comment type="function">
    <text evidence="6">Specifically methylates the N4 position of cytidine in position 1402 (C1402) of 16S rRNA.</text>
</comment>
<dbReference type="Gene3D" id="1.10.150.170">
    <property type="entry name" value="Putative methyltransferase TM0872, insert domain"/>
    <property type="match status" value="1"/>
</dbReference>
<reference evidence="7" key="1">
    <citation type="submission" date="2020-03" db="EMBL/GenBank/DDBJ databases">
        <title>Psychroflexus Maritimus sp. nov., isolate from marine sediment.</title>
        <authorList>
            <person name="Zhong Y.-L."/>
        </authorList>
    </citation>
    <scope>NUCLEOTIDE SEQUENCE</scope>
    <source>
        <strain evidence="7">C1</strain>
    </source>
</reference>
<comment type="catalytic activity">
    <reaction evidence="6">
        <text>cytidine(1402) in 16S rRNA + S-adenosyl-L-methionine = N(4)-methylcytidine(1402) in 16S rRNA + S-adenosyl-L-homocysteine + H(+)</text>
        <dbReference type="Rhea" id="RHEA:42928"/>
        <dbReference type="Rhea" id="RHEA-COMP:10286"/>
        <dbReference type="Rhea" id="RHEA-COMP:10287"/>
        <dbReference type="ChEBI" id="CHEBI:15378"/>
        <dbReference type="ChEBI" id="CHEBI:57856"/>
        <dbReference type="ChEBI" id="CHEBI:59789"/>
        <dbReference type="ChEBI" id="CHEBI:74506"/>
        <dbReference type="ChEBI" id="CHEBI:82748"/>
        <dbReference type="EC" id="2.1.1.199"/>
    </reaction>
</comment>
<organism evidence="7 8">
    <name type="scientific">Psychroflexus maritimus</name>
    <dbReference type="NCBI Taxonomy" id="2714865"/>
    <lineage>
        <taxon>Bacteria</taxon>
        <taxon>Pseudomonadati</taxon>
        <taxon>Bacteroidota</taxon>
        <taxon>Flavobacteriia</taxon>
        <taxon>Flavobacteriales</taxon>
        <taxon>Flavobacteriaceae</taxon>
        <taxon>Psychroflexus</taxon>
    </lineage>
</organism>
<dbReference type="SUPFAM" id="SSF53335">
    <property type="entry name" value="S-adenosyl-L-methionine-dependent methyltransferases"/>
    <property type="match status" value="1"/>
</dbReference>
<evidence type="ECO:0000256" key="6">
    <source>
        <dbReference type="HAMAP-Rule" id="MF_01007"/>
    </source>
</evidence>
<dbReference type="InterPro" id="IPR023397">
    <property type="entry name" value="SAM-dep_MeTrfase_MraW_recog"/>
</dbReference>
<gene>
    <name evidence="6 7" type="primary">rsmH</name>
    <name evidence="7" type="ORF">G7034_01075</name>
</gene>
<keyword evidence="2 6" id="KW-0698">rRNA processing</keyword>
<dbReference type="HAMAP" id="MF_01007">
    <property type="entry name" value="16SrRNA_methyltr_H"/>
    <property type="match status" value="1"/>
</dbReference>
<dbReference type="GO" id="GO:0071424">
    <property type="term" value="F:rRNA (cytosine-N4-)-methyltransferase activity"/>
    <property type="evidence" value="ECO:0007669"/>
    <property type="project" value="UniProtKB-UniRule"/>
</dbReference>
<dbReference type="EMBL" id="JAANAS010000001">
    <property type="protein sequence ID" value="NGZ88840.1"/>
    <property type="molecule type" value="Genomic_DNA"/>
</dbReference>
<evidence type="ECO:0000256" key="4">
    <source>
        <dbReference type="ARBA" id="ARBA00022679"/>
    </source>
</evidence>
<feature type="binding site" evidence="6">
    <location>
        <position position="98"/>
    </location>
    <ligand>
        <name>S-adenosyl-L-methionine</name>
        <dbReference type="ChEBI" id="CHEBI:59789"/>
    </ligand>
</feature>
<dbReference type="Proteomes" id="UP000643701">
    <property type="component" value="Unassembled WGS sequence"/>
</dbReference>
<dbReference type="PANTHER" id="PTHR11265">
    <property type="entry name" value="S-ADENOSYL-METHYLTRANSFERASE MRAW"/>
    <property type="match status" value="1"/>
</dbReference>
<keyword evidence="5 6" id="KW-0949">S-adenosyl-L-methionine</keyword>
<protein>
    <recommendedName>
        <fullName evidence="6">Ribosomal RNA small subunit methyltransferase H</fullName>
        <ecNumber evidence="6">2.1.1.199</ecNumber>
    </recommendedName>
    <alternativeName>
        <fullName evidence="6">16S rRNA m(4)C1402 methyltransferase</fullName>
    </alternativeName>
    <alternativeName>
        <fullName evidence="6">rRNA (cytosine-N(4)-)-methyltransferase RsmH</fullName>
    </alternativeName>
</protein>
<dbReference type="PIRSF" id="PIRSF004486">
    <property type="entry name" value="MraW"/>
    <property type="match status" value="1"/>
</dbReference>
<feature type="binding site" evidence="6">
    <location>
        <begin position="35"/>
        <end position="37"/>
    </location>
    <ligand>
        <name>S-adenosyl-L-methionine</name>
        <dbReference type="ChEBI" id="CHEBI:59789"/>
    </ligand>
</feature>
<comment type="subcellular location">
    <subcellularLocation>
        <location evidence="6">Cytoplasm</location>
    </subcellularLocation>
</comment>
<dbReference type="AlphaFoldDB" id="A0A967ABY4"/>
<feature type="binding site" evidence="6">
    <location>
        <position position="55"/>
    </location>
    <ligand>
        <name>S-adenosyl-L-methionine</name>
        <dbReference type="ChEBI" id="CHEBI:59789"/>
    </ligand>
</feature>
<dbReference type="SUPFAM" id="SSF81799">
    <property type="entry name" value="Putative methyltransferase TM0872, insert domain"/>
    <property type="match status" value="1"/>
</dbReference>
<dbReference type="NCBIfam" id="TIGR00006">
    <property type="entry name" value="16S rRNA (cytosine(1402)-N(4))-methyltransferase RsmH"/>
    <property type="match status" value="1"/>
</dbReference>
<evidence type="ECO:0000256" key="5">
    <source>
        <dbReference type="ARBA" id="ARBA00022691"/>
    </source>
</evidence>
<evidence type="ECO:0000256" key="2">
    <source>
        <dbReference type="ARBA" id="ARBA00022552"/>
    </source>
</evidence>
<name>A0A967ABY4_9FLAO</name>
<feature type="binding site" evidence="6">
    <location>
        <position position="105"/>
    </location>
    <ligand>
        <name>S-adenosyl-L-methionine</name>
        <dbReference type="ChEBI" id="CHEBI:59789"/>
    </ligand>
</feature>
<sequence>MTATNYHIPVLLKESVDGLSIRPEGTYVDVTFGGGGHSQEILSRLSGNGKLYAFDQDPDAQQNRIDDPRFTLIPENFKYMKRFLRFNGVKEVDGVLGDFGVSSHQFNVAERGFSLRFDARLDMRMNPNDKLDAYHIINTYSEEQLTQLIRDYAEIRIAPKIASAIVTQRQISPIETTLQLNELVGGFFSERKLNKMLAMFYQALRIEVNQEIEALKSFLEQTEAVVKPGGRISLISYHSLEDRLVKRFIRNAKFQGETEKDFYGNPLVPFKKVGKLIVPGDSEIKGNSRARSAKLRIAERILKPKAS</sequence>
<dbReference type="InterPro" id="IPR002903">
    <property type="entry name" value="RsmH"/>
</dbReference>
<dbReference type="Gene3D" id="3.40.50.150">
    <property type="entry name" value="Vaccinia Virus protein VP39"/>
    <property type="match status" value="1"/>
</dbReference>
<dbReference type="Pfam" id="PF01795">
    <property type="entry name" value="Methyltransf_5"/>
    <property type="match status" value="1"/>
</dbReference>
<dbReference type="EC" id="2.1.1.199" evidence="6"/>
<comment type="similarity">
    <text evidence="1 6">Belongs to the methyltransferase superfamily. RsmH family.</text>
</comment>
<feature type="binding site" evidence="6">
    <location>
        <position position="77"/>
    </location>
    <ligand>
        <name>S-adenosyl-L-methionine</name>
        <dbReference type="ChEBI" id="CHEBI:59789"/>
    </ligand>
</feature>
<evidence type="ECO:0000256" key="1">
    <source>
        <dbReference type="ARBA" id="ARBA00010396"/>
    </source>
</evidence>
<keyword evidence="6" id="KW-0963">Cytoplasm</keyword>
<dbReference type="GO" id="GO:0070475">
    <property type="term" value="P:rRNA base methylation"/>
    <property type="evidence" value="ECO:0007669"/>
    <property type="project" value="UniProtKB-UniRule"/>
</dbReference>
<keyword evidence="4 6" id="KW-0808">Transferase</keyword>
<evidence type="ECO:0000313" key="8">
    <source>
        <dbReference type="Proteomes" id="UP000643701"/>
    </source>
</evidence>
<keyword evidence="3 6" id="KW-0489">Methyltransferase</keyword>
<dbReference type="PANTHER" id="PTHR11265:SF0">
    <property type="entry name" value="12S RRNA N4-METHYLCYTIDINE METHYLTRANSFERASE"/>
    <property type="match status" value="1"/>
</dbReference>
<dbReference type="RefSeq" id="WP_166399101.1">
    <property type="nucleotide sequence ID" value="NZ_JAANAS010000001.1"/>
</dbReference>
<comment type="caution">
    <text evidence="7">The sequence shown here is derived from an EMBL/GenBank/DDBJ whole genome shotgun (WGS) entry which is preliminary data.</text>
</comment>
<dbReference type="InterPro" id="IPR029063">
    <property type="entry name" value="SAM-dependent_MTases_sf"/>
</dbReference>
<proteinExistence type="inferred from homology"/>
<evidence type="ECO:0000313" key="7">
    <source>
        <dbReference type="EMBL" id="NGZ88840.1"/>
    </source>
</evidence>